<reference evidence="2 3" key="1">
    <citation type="submission" date="2020-04" db="EMBL/GenBank/DDBJ databases">
        <title>CFH 90308 Microbacterium sp.</title>
        <authorList>
            <person name="Nie G."/>
            <person name="Ming H."/>
            <person name="Xia T."/>
        </authorList>
    </citation>
    <scope>NUCLEOTIDE SEQUENCE [LARGE SCALE GENOMIC DNA]</scope>
    <source>
        <strain evidence="2 3">CFH 90308</strain>
    </source>
</reference>
<evidence type="ECO:0000313" key="2">
    <source>
        <dbReference type="EMBL" id="NLP84818.1"/>
    </source>
</evidence>
<comment type="caution">
    <text evidence="2">The sequence shown here is derived from an EMBL/GenBank/DDBJ whole genome shotgun (WGS) entry which is preliminary data.</text>
</comment>
<evidence type="ECO:0000313" key="3">
    <source>
        <dbReference type="Proteomes" id="UP001429745"/>
    </source>
</evidence>
<dbReference type="InterPro" id="IPR029068">
    <property type="entry name" value="Glyas_Bleomycin-R_OHBP_Dase"/>
</dbReference>
<gene>
    <name evidence="2" type="ORF">HF576_13250</name>
</gene>
<dbReference type="Pfam" id="PF00903">
    <property type="entry name" value="Glyoxalase"/>
    <property type="match status" value="1"/>
</dbReference>
<feature type="domain" description="VOC" evidence="1">
    <location>
        <begin position="4"/>
        <end position="139"/>
    </location>
</feature>
<accession>A0ABX1KFP6</accession>
<dbReference type="InterPro" id="IPR037523">
    <property type="entry name" value="VOC_core"/>
</dbReference>
<dbReference type="InterPro" id="IPR004360">
    <property type="entry name" value="Glyas_Fos-R_dOase_dom"/>
</dbReference>
<name>A0ABX1KFP6_9MICO</name>
<evidence type="ECO:0000259" key="1">
    <source>
        <dbReference type="PROSITE" id="PS51819"/>
    </source>
</evidence>
<dbReference type="PROSITE" id="PS51819">
    <property type="entry name" value="VOC"/>
    <property type="match status" value="1"/>
</dbReference>
<dbReference type="SUPFAM" id="SSF54593">
    <property type="entry name" value="Glyoxalase/Bleomycin resistance protein/Dihydroxybiphenyl dioxygenase"/>
    <property type="match status" value="1"/>
</dbReference>
<protein>
    <submittedName>
        <fullName evidence="2">Glyoxalase</fullName>
    </submittedName>
</protein>
<dbReference type="RefSeq" id="WP_168913284.1">
    <property type="nucleotide sequence ID" value="NZ_JABACI010000004.1"/>
</dbReference>
<proteinExistence type="predicted"/>
<dbReference type="Proteomes" id="UP001429745">
    <property type="component" value="Unassembled WGS sequence"/>
</dbReference>
<keyword evidence="3" id="KW-1185">Reference proteome</keyword>
<dbReference type="EMBL" id="JABACI010000004">
    <property type="protein sequence ID" value="NLP84818.1"/>
    <property type="molecule type" value="Genomic_DNA"/>
</dbReference>
<organism evidence="2 3">
    <name type="scientific">Microbacterium salsuginis</name>
    <dbReference type="NCBI Taxonomy" id="2722803"/>
    <lineage>
        <taxon>Bacteria</taxon>
        <taxon>Bacillati</taxon>
        <taxon>Actinomycetota</taxon>
        <taxon>Actinomycetes</taxon>
        <taxon>Micrococcales</taxon>
        <taxon>Microbacteriaceae</taxon>
        <taxon>Microbacterium</taxon>
    </lineage>
</organism>
<sequence length="146" mass="15948">MELKLEVIVLPVSDVDIAKDFYQRLDFRLDADFIVDEGYRIVQLTPPASTASIIFGTGITTAPAGSVRGLLVAVPDIEAARAEIAARGIEVSEIFHEADPFVRAGVEHRIPGAHPERASYSSFATFADPDGNEWLLQEITDRLPGR</sequence>
<dbReference type="Gene3D" id="3.10.180.10">
    <property type="entry name" value="2,3-Dihydroxybiphenyl 1,2-Dioxygenase, domain 1"/>
    <property type="match status" value="1"/>
</dbReference>